<dbReference type="SUPFAM" id="SSF49899">
    <property type="entry name" value="Concanavalin A-like lectins/glucanases"/>
    <property type="match status" value="1"/>
</dbReference>
<name>F4H4N8_CELFA</name>
<evidence type="ECO:0000313" key="4">
    <source>
        <dbReference type="EMBL" id="AEE44239.1"/>
    </source>
</evidence>
<dbReference type="AlphaFoldDB" id="F4H4N8"/>
<accession>F4H4N8</accession>
<keyword evidence="4" id="KW-0378">Hydrolase</keyword>
<reference evidence="4 5" key="1">
    <citation type="submission" date="2011-04" db="EMBL/GenBank/DDBJ databases">
        <title>Complete sequence of Cellulomonas fimi ATCC 484.</title>
        <authorList>
            <consortium name="US DOE Joint Genome Institute"/>
            <person name="Lucas S."/>
            <person name="Han J."/>
            <person name="Lapidus A."/>
            <person name="Cheng J.-F."/>
            <person name="Goodwin L."/>
            <person name="Pitluck S."/>
            <person name="Peters L."/>
            <person name="Chertkov O."/>
            <person name="Detter J.C."/>
            <person name="Han C."/>
            <person name="Tapia R."/>
            <person name="Land M."/>
            <person name="Hauser L."/>
            <person name="Kyrpides N."/>
            <person name="Ivanova N."/>
            <person name="Ovchinnikova G."/>
            <person name="Pagani I."/>
            <person name="Mead D."/>
            <person name="Brumm P."/>
            <person name="Woyke T."/>
        </authorList>
    </citation>
    <scope>NUCLEOTIDE SEQUENCE [LARGE SCALE GENOMIC DNA]</scope>
    <source>
        <strain evidence="5">ATCC 484 / DSM 20113 / JCM 1341 / NBRC 15513 / NCIMB 8980 / NCTC 7547</strain>
    </source>
</reference>
<dbReference type="PANTHER" id="PTHR10963">
    <property type="entry name" value="GLYCOSYL HYDROLASE-RELATED"/>
    <property type="match status" value="1"/>
</dbReference>
<dbReference type="Gene3D" id="2.60.120.200">
    <property type="match status" value="1"/>
</dbReference>
<feature type="region of interest" description="Disordered" evidence="2">
    <location>
        <begin position="1"/>
        <end position="33"/>
    </location>
</feature>
<dbReference type="Pfam" id="PF00722">
    <property type="entry name" value="Glyco_hydro_16"/>
    <property type="match status" value="1"/>
</dbReference>
<dbReference type="Proteomes" id="UP000008460">
    <property type="component" value="Chromosome"/>
</dbReference>
<dbReference type="InterPro" id="IPR050546">
    <property type="entry name" value="Glycosyl_Hydrlase_16"/>
</dbReference>
<feature type="domain" description="GH16" evidence="3">
    <location>
        <begin position="11"/>
        <end position="243"/>
    </location>
</feature>
<dbReference type="PANTHER" id="PTHR10963:SF55">
    <property type="entry name" value="GLYCOSIDE HYDROLASE FAMILY 16 PROTEIN"/>
    <property type="match status" value="1"/>
</dbReference>
<dbReference type="STRING" id="590998.Celf_0089"/>
<dbReference type="InterPro" id="IPR013320">
    <property type="entry name" value="ConA-like_dom_sf"/>
</dbReference>
<evidence type="ECO:0000256" key="1">
    <source>
        <dbReference type="ARBA" id="ARBA00006865"/>
    </source>
</evidence>
<dbReference type="eggNOG" id="COG2273">
    <property type="taxonomic scope" value="Bacteria"/>
</dbReference>
<dbReference type="EMBL" id="CP002666">
    <property type="protein sequence ID" value="AEE44239.1"/>
    <property type="molecule type" value="Genomic_DNA"/>
</dbReference>
<dbReference type="CDD" id="cd08023">
    <property type="entry name" value="GH16_laminarinase_like"/>
    <property type="match status" value="1"/>
</dbReference>
<keyword evidence="5" id="KW-1185">Reference proteome</keyword>
<dbReference type="InterPro" id="IPR000757">
    <property type="entry name" value="Beta-glucanase-like"/>
</dbReference>
<gene>
    <name evidence="4" type="ordered locus">Celf_0089</name>
</gene>
<evidence type="ECO:0000256" key="2">
    <source>
        <dbReference type="SAM" id="MobiDB-lite"/>
    </source>
</evidence>
<dbReference type="KEGG" id="cfi:Celf_0089"/>
<comment type="similarity">
    <text evidence="1">Belongs to the glycosyl hydrolase 16 family.</text>
</comment>
<organism evidence="4 5">
    <name type="scientific">Cellulomonas fimi (strain ATCC 484 / DSM 20113 / JCM 1341 / CCUG 24087 / LMG 16345 / NBRC 15513 / NCIMB 8980 / NCTC 7547 / NRS-133)</name>
    <dbReference type="NCBI Taxonomy" id="590998"/>
    <lineage>
        <taxon>Bacteria</taxon>
        <taxon>Bacillati</taxon>
        <taxon>Actinomycetota</taxon>
        <taxon>Actinomycetes</taxon>
        <taxon>Micrococcales</taxon>
        <taxon>Cellulomonadaceae</taxon>
        <taxon>Cellulomonas</taxon>
    </lineage>
</organism>
<evidence type="ECO:0000259" key="3">
    <source>
        <dbReference type="PROSITE" id="PS51762"/>
    </source>
</evidence>
<dbReference type="GO" id="GO:0004553">
    <property type="term" value="F:hydrolase activity, hydrolyzing O-glycosyl compounds"/>
    <property type="evidence" value="ECO:0007669"/>
    <property type="project" value="InterPro"/>
</dbReference>
<dbReference type="GO" id="GO:0005975">
    <property type="term" value="P:carbohydrate metabolic process"/>
    <property type="evidence" value="ECO:0007669"/>
    <property type="project" value="InterPro"/>
</dbReference>
<evidence type="ECO:0000313" key="5">
    <source>
        <dbReference type="Proteomes" id="UP000008460"/>
    </source>
</evidence>
<sequence length="250" mass="27086">MPQEPRVLWTDEFAGPPGSPPDPQVWRHETGAGGWGDEQVQRYTTSPRNAHVTPEHRLAITAHREPDGEITSARLTTHHRLSVRNGRVEARLRQPRGAGTWSAFWMLGDDLDEVGWPACGEIDVVEHVGAQPRTVHGTVHGPGYAGVGGGVGASHEASVPLADAFHTSAVTWSDDEIRWDLDGVVFHRVTPDDVPGPWPFRHGFHLLLNLAVGGRWPGNDATALRLPATLLVDRVRVLDVGGGGSVTLRA</sequence>
<proteinExistence type="inferred from homology"/>
<dbReference type="PROSITE" id="PS51762">
    <property type="entry name" value="GH16_2"/>
    <property type="match status" value="1"/>
</dbReference>
<dbReference type="HOGENOM" id="CLU_019533_0_3_11"/>
<protein>
    <submittedName>
        <fullName evidence="4">Glycoside hydrolase family 16</fullName>
    </submittedName>
</protein>